<evidence type="ECO:0000256" key="1">
    <source>
        <dbReference type="SAM" id="Phobius"/>
    </source>
</evidence>
<gene>
    <name evidence="2" type="ORF">GDO86_011110</name>
</gene>
<dbReference type="OrthoDB" id="417037at2759"/>
<keyword evidence="1" id="KW-0472">Membrane</keyword>
<dbReference type="EMBL" id="JAACNH010000005">
    <property type="protein sequence ID" value="KAG8442184.1"/>
    <property type="molecule type" value="Genomic_DNA"/>
</dbReference>
<keyword evidence="1" id="KW-1133">Transmembrane helix</keyword>
<proteinExistence type="predicted"/>
<evidence type="ECO:0000313" key="2">
    <source>
        <dbReference type="EMBL" id="KAG8442184.1"/>
    </source>
</evidence>
<name>A0A8T2JFA2_9PIPI</name>
<dbReference type="AlphaFoldDB" id="A0A8T2JFA2"/>
<sequence length="83" mass="9368">MYFRGPLVGVIFCCFYLASYFTNKKRWQTLVGGLILHVCWKAGWLEINCGSRSEVLSWLPGCAIFVGIIYAGSRALTRLVCRS</sequence>
<accession>A0A8T2JFA2</accession>
<feature type="transmembrane region" description="Helical" evidence="1">
    <location>
        <begin position="57"/>
        <end position="77"/>
    </location>
</feature>
<protein>
    <submittedName>
        <fullName evidence="2">Uncharacterized protein</fullName>
    </submittedName>
</protein>
<reference evidence="2" key="1">
    <citation type="thesis" date="2020" institute="ProQuest LLC" country="789 East Eisenhower Parkway, Ann Arbor, MI, USA">
        <title>Comparative Genomics and Chromosome Evolution.</title>
        <authorList>
            <person name="Mudd A.B."/>
        </authorList>
    </citation>
    <scope>NUCLEOTIDE SEQUENCE</scope>
    <source>
        <strain evidence="2">Female2</strain>
        <tissue evidence="2">Blood</tissue>
    </source>
</reference>
<comment type="caution">
    <text evidence="2">The sequence shown here is derived from an EMBL/GenBank/DDBJ whole genome shotgun (WGS) entry which is preliminary data.</text>
</comment>
<organism evidence="2 3">
    <name type="scientific">Hymenochirus boettgeri</name>
    <name type="common">Congo dwarf clawed frog</name>
    <dbReference type="NCBI Taxonomy" id="247094"/>
    <lineage>
        <taxon>Eukaryota</taxon>
        <taxon>Metazoa</taxon>
        <taxon>Chordata</taxon>
        <taxon>Craniata</taxon>
        <taxon>Vertebrata</taxon>
        <taxon>Euteleostomi</taxon>
        <taxon>Amphibia</taxon>
        <taxon>Batrachia</taxon>
        <taxon>Anura</taxon>
        <taxon>Pipoidea</taxon>
        <taxon>Pipidae</taxon>
        <taxon>Pipinae</taxon>
        <taxon>Hymenochirus</taxon>
    </lineage>
</organism>
<dbReference type="Proteomes" id="UP000812440">
    <property type="component" value="Chromosome 6"/>
</dbReference>
<evidence type="ECO:0000313" key="3">
    <source>
        <dbReference type="Proteomes" id="UP000812440"/>
    </source>
</evidence>
<keyword evidence="3" id="KW-1185">Reference proteome</keyword>
<feature type="transmembrane region" description="Helical" evidence="1">
    <location>
        <begin position="6"/>
        <end position="22"/>
    </location>
</feature>
<keyword evidence="1" id="KW-0812">Transmembrane</keyword>